<dbReference type="RefSeq" id="WP_092189456.1">
    <property type="nucleotide sequence ID" value="NZ_FORX01000027.1"/>
</dbReference>
<dbReference type="Gene3D" id="3.90.940.10">
    <property type="match status" value="1"/>
</dbReference>
<evidence type="ECO:0000256" key="9">
    <source>
        <dbReference type="ARBA" id="ARBA00030998"/>
    </source>
</evidence>
<comment type="catalytic activity">
    <reaction evidence="10 11">
        <text>RNA(n) + a ribonucleoside 5'-triphosphate = RNA(n+1) + diphosphate</text>
        <dbReference type="Rhea" id="RHEA:21248"/>
        <dbReference type="Rhea" id="RHEA-COMP:14527"/>
        <dbReference type="Rhea" id="RHEA-COMP:17342"/>
        <dbReference type="ChEBI" id="CHEBI:33019"/>
        <dbReference type="ChEBI" id="CHEBI:61557"/>
        <dbReference type="ChEBI" id="CHEBI:140395"/>
        <dbReference type="EC" id="2.7.7.6"/>
    </reaction>
</comment>
<dbReference type="EMBL" id="FORX01000027">
    <property type="protein sequence ID" value="SFK47935.1"/>
    <property type="molecule type" value="Genomic_DNA"/>
</dbReference>
<dbReference type="HAMAP" id="MF_00366">
    <property type="entry name" value="RNApol_bact_RpoZ"/>
    <property type="match status" value="1"/>
</dbReference>
<dbReference type="Proteomes" id="UP000198635">
    <property type="component" value="Unassembled WGS sequence"/>
</dbReference>
<comment type="similarity">
    <text evidence="1 11">Belongs to the RNA polymerase subunit omega family.</text>
</comment>
<dbReference type="InterPro" id="IPR036161">
    <property type="entry name" value="RPB6/omega-like_sf"/>
</dbReference>
<dbReference type="GO" id="GO:0006351">
    <property type="term" value="P:DNA-templated transcription"/>
    <property type="evidence" value="ECO:0007669"/>
    <property type="project" value="UniProtKB-UniRule"/>
</dbReference>
<dbReference type="InterPro" id="IPR006110">
    <property type="entry name" value="Pol_omega/Rpo6/RPB6"/>
</dbReference>
<evidence type="ECO:0000256" key="3">
    <source>
        <dbReference type="ARBA" id="ARBA00013725"/>
    </source>
</evidence>
<comment type="subunit">
    <text evidence="11">The RNAP catalytic core consists of 2 alpha, 1 beta, 1 beta' and 1 omega subunit. When a sigma factor is associated with the core the holoenzyme is formed, which can initiate transcription.</text>
</comment>
<evidence type="ECO:0000256" key="2">
    <source>
        <dbReference type="ARBA" id="ARBA00012418"/>
    </source>
</evidence>
<dbReference type="AlphaFoldDB" id="A0A1I3ZV12"/>
<gene>
    <name evidence="11" type="primary">rpoZ</name>
    <name evidence="12" type="ORF">SAMN04488082_12725</name>
</gene>
<dbReference type="NCBIfam" id="TIGR00690">
    <property type="entry name" value="rpoZ"/>
    <property type="match status" value="1"/>
</dbReference>
<keyword evidence="4 11" id="KW-0240">DNA-directed RNA polymerase</keyword>
<dbReference type="Pfam" id="PF01192">
    <property type="entry name" value="RNA_pol_Rpb6"/>
    <property type="match status" value="1"/>
</dbReference>
<dbReference type="SMART" id="SM01409">
    <property type="entry name" value="RNA_pol_Rpb6"/>
    <property type="match status" value="1"/>
</dbReference>
<evidence type="ECO:0000256" key="1">
    <source>
        <dbReference type="ARBA" id="ARBA00006711"/>
    </source>
</evidence>
<accession>A0A1I3ZV12</accession>
<sequence length="76" mass="8777">MARITVEDCLEKVNNRFLIVQMAIKRVKQYHEGYEPLVASKNKEIVTALREIAEGKVLPDVERVEDLSFEADDQDE</sequence>
<dbReference type="PANTHER" id="PTHR34476">
    <property type="entry name" value="DNA-DIRECTED RNA POLYMERASE SUBUNIT OMEGA"/>
    <property type="match status" value="1"/>
</dbReference>
<evidence type="ECO:0000313" key="13">
    <source>
        <dbReference type="Proteomes" id="UP000198635"/>
    </source>
</evidence>
<organism evidence="12 13">
    <name type="scientific">Desulfomicrobium apsheronum</name>
    <dbReference type="NCBI Taxonomy" id="52560"/>
    <lineage>
        <taxon>Bacteria</taxon>
        <taxon>Pseudomonadati</taxon>
        <taxon>Thermodesulfobacteriota</taxon>
        <taxon>Desulfovibrionia</taxon>
        <taxon>Desulfovibrionales</taxon>
        <taxon>Desulfomicrobiaceae</taxon>
        <taxon>Desulfomicrobium</taxon>
    </lineage>
</organism>
<protein>
    <recommendedName>
        <fullName evidence="3 11">DNA-directed RNA polymerase subunit omega</fullName>
        <shortName evidence="11">RNAP omega subunit</shortName>
        <ecNumber evidence="2 11">2.7.7.6</ecNumber>
    </recommendedName>
    <alternativeName>
        <fullName evidence="9 11">RNA polymerase omega subunit</fullName>
    </alternativeName>
    <alternativeName>
        <fullName evidence="8 11">Transcriptase subunit omega</fullName>
    </alternativeName>
</protein>
<evidence type="ECO:0000256" key="6">
    <source>
        <dbReference type="ARBA" id="ARBA00022695"/>
    </source>
</evidence>
<dbReference type="STRING" id="52560.SAMN04488082_12725"/>
<evidence type="ECO:0000256" key="4">
    <source>
        <dbReference type="ARBA" id="ARBA00022478"/>
    </source>
</evidence>
<dbReference type="GO" id="GO:0003899">
    <property type="term" value="F:DNA-directed RNA polymerase activity"/>
    <property type="evidence" value="ECO:0007669"/>
    <property type="project" value="UniProtKB-UniRule"/>
</dbReference>
<dbReference type="GO" id="GO:0000428">
    <property type="term" value="C:DNA-directed RNA polymerase complex"/>
    <property type="evidence" value="ECO:0007669"/>
    <property type="project" value="UniProtKB-KW"/>
</dbReference>
<dbReference type="OrthoDB" id="9796300at2"/>
<keyword evidence="6 11" id="KW-0548">Nucleotidyltransferase</keyword>
<evidence type="ECO:0000256" key="7">
    <source>
        <dbReference type="ARBA" id="ARBA00023163"/>
    </source>
</evidence>
<evidence type="ECO:0000256" key="11">
    <source>
        <dbReference type="HAMAP-Rule" id="MF_00366"/>
    </source>
</evidence>
<dbReference type="PANTHER" id="PTHR34476:SF1">
    <property type="entry name" value="DNA-DIRECTED RNA POLYMERASE SUBUNIT OMEGA"/>
    <property type="match status" value="1"/>
</dbReference>
<dbReference type="EC" id="2.7.7.6" evidence="2 11"/>
<keyword evidence="7 11" id="KW-0804">Transcription</keyword>
<evidence type="ECO:0000256" key="5">
    <source>
        <dbReference type="ARBA" id="ARBA00022679"/>
    </source>
</evidence>
<evidence type="ECO:0000313" key="12">
    <source>
        <dbReference type="EMBL" id="SFK47935.1"/>
    </source>
</evidence>
<name>A0A1I3ZV12_9BACT</name>
<reference evidence="13" key="1">
    <citation type="submission" date="2016-10" db="EMBL/GenBank/DDBJ databases">
        <authorList>
            <person name="Varghese N."/>
            <person name="Submissions S."/>
        </authorList>
    </citation>
    <scope>NUCLEOTIDE SEQUENCE [LARGE SCALE GENOMIC DNA]</scope>
    <source>
        <strain evidence="13">DSM 5918</strain>
    </source>
</reference>
<proteinExistence type="inferred from homology"/>
<evidence type="ECO:0000256" key="10">
    <source>
        <dbReference type="ARBA" id="ARBA00048552"/>
    </source>
</evidence>
<dbReference type="SUPFAM" id="SSF63562">
    <property type="entry name" value="RPB6/omega subunit-like"/>
    <property type="match status" value="1"/>
</dbReference>
<keyword evidence="5 11" id="KW-0808">Transferase</keyword>
<dbReference type="InterPro" id="IPR003716">
    <property type="entry name" value="DNA-dir_RNA_pol_omega"/>
</dbReference>
<keyword evidence="13" id="KW-1185">Reference proteome</keyword>
<evidence type="ECO:0000256" key="8">
    <source>
        <dbReference type="ARBA" id="ARBA00029924"/>
    </source>
</evidence>
<dbReference type="GO" id="GO:0003677">
    <property type="term" value="F:DNA binding"/>
    <property type="evidence" value="ECO:0007669"/>
    <property type="project" value="UniProtKB-UniRule"/>
</dbReference>
<comment type="function">
    <text evidence="11">Promotes RNA polymerase assembly. Latches the N- and C-terminal regions of the beta' subunit thereby facilitating its interaction with the beta and alpha subunits.</text>
</comment>